<feature type="compositionally biased region" description="Polar residues" evidence="1">
    <location>
        <begin position="193"/>
        <end position="202"/>
    </location>
</feature>
<dbReference type="Proteomes" id="UP000016931">
    <property type="component" value="Unassembled WGS sequence"/>
</dbReference>
<dbReference type="RefSeq" id="XP_016759665.1">
    <property type="nucleotide sequence ID" value="XM_016901458.1"/>
</dbReference>
<evidence type="ECO:0000313" key="3">
    <source>
        <dbReference type="Proteomes" id="UP000016931"/>
    </source>
</evidence>
<evidence type="ECO:0000256" key="1">
    <source>
        <dbReference type="SAM" id="MobiDB-lite"/>
    </source>
</evidence>
<dbReference type="OMA" id="DYASECE"/>
<evidence type="ECO:0008006" key="4">
    <source>
        <dbReference type="Google" id="ProtNLM"/>
    </source>
</evidence>
<name>M3BW48_SPHMS</name>
<feature type="region of interest" description="Disordered" evidence="1">
    <location>
        <begin position="123"/>
        <end position="203"/>
    </location>
</feature>
<reference evidence="2 3" key="1">
    <citation type="journal article" date="2012" name="PLoS Pathog.">
        <title>Diverse lifestyles and strategies of plant pathogenesis encoded in the genomes of eighteen Dothideomycetes fungi.</title>
        <authorList>
            <person name="Ohm R.A."/>
            <person name="Feau N."/>
            <person name="Henrissat B."/>
            <person name="Schoch C.L."/>
            <person name="Horwitz B.A."/>
            <person name="Barry K.W."/>
            <person name="Condon B.J."/>
            <person name="Copeland A.C."/>
            <person name="Dhillon B."/>
            <person name="Glaser F."/>
            <person name="Hesse C.N."/>
            <person name="Kosti I."/>
            <person name="LaButti K."/>
            <person name="Lindquist E.A."/>
            <person name="Lucas S."/>
            <person name="Salamov A.A."/>
            <person name="Bradshaw R.E."/>
            <person name="Ciuffetti L."/>
            <person name="Hamelin R.C."/>
            <person name="Kema G.H.J."/>
            <person name="Lawrence C."/>
            <person name="Scott J.A."/>
            <person name="Spatafora J.W."/>
            <person name="Turgeon B.G."/>
            <person name="de Wit P.J.G.M."/>
            <person name="Zhong S."/>
            <person name="Goodwin S.B."/>
            <person name="Grigoriev I.V."/>
        </authorList>
    </citation>
    <scope>NUCLEOTIDE SEQUENCE [LARGE SCALE GENOMIC DNA]</scope>
    <source>
        <strain evidence="2 3">SO2202</strain>
    </source>
</reference>
<dbReference type="OrthoDB" id="3825471at2759"/>
<proteinExistence type="predicted"/>
<organism evidence="2 3">
    <name type="scientific">Sphaerulina musiva (strain SO2202)</name>
    <name type="common">Poplar stem canker fungus</name>
    <name type="synonym">Septoria musiva</name>
    <dbReference type="NCBI Taxonomy" id="692275"/>
    <lineage>
        <taxon>Eukaryota</taxon>
        <taxon>Fungi</taxon>
        <taxon>Dikarya</taxon>
        <taxon>Ascomycota</taxon>
        <taxon>Pezizomycotina</taxon>
        <taxon>Dothideomycetes</taxon>
        <taxon>Dothideomycetidae</taxon>
        <taxon>Mycosphaerellales</taxon>
        <taxon>Mycosphaerellaceae</taxon>
        <taxon>Sphaerulina</taxon>
    </lineage>
</organism>
<keyword evidence="3" id="KW-1185">Reference proteome</keyword>
<protein>
    <recommendedName>
        <fullName evidence="4">PWWP domain-containing protein</fullName>
    </recommendedName>
</protein>
<dbReference type="EMBL" id="KB456266">
    <property type="protein sequence ID" value="EMF11544.1"/>
    <property type="molecule type" value="Genomic_DNA"/>
</dbReference>
<gene>
    <name evidence="2" type="ORF">SEPMUDRAFT_118822</name>
</gene>
<sequence length="486" mass="54757">MDKAIGSTWVAIIEGKRWPVVLCGEDVTPKKFVALRTDPQHLPAIQLGRRRYLFVHDKMLEEYDHNKTNYTSSLWASHGNEDPRGDGEDLREERQIAFGTDACKFQDDKYWVNFLVEQSKLRKLGRGQQRSSSNSLKRRASVTTEHLAVEEEGHRSQSSIPESKRRRVHAHGSSHRPSTPARTSREHQRRQHSVTGAIQLSGNEVEGETVLENEIVAATNFPGNPHRVTQSVETSTRLAKNSRSTLSLPPARLGPDQCELILPHGEDKYLVINKDIIPKCSYLSTRNPSSSSSSKIDLTHDQRANDVQLVATDFSAVLQFYQTGDIGPRFIINNNNNNNNNKPLQFSPLDLSPDQKAAHVESLAKAYVTAVKIQDENLQHLILQKLQLLGSSSFSSSFSSLSILILASCFSHLAALKTTAHIEKDATENDNDDEISLWVLDLVKNHYWLLVRNHIDELQTLFEHNHSMRRAVYDFLRGNPLGGREG</sequence>
<dbReference type="eggNOG" id="ENOG502R964">
    <property type="taxonomic scope" value="Eukaryota"/>
</dbReference>
<dbReference type="AlphaFoldDB" id="M3BW48"/>
<dbReference type="GeneID" id="27898595"/>
<dbReference type="HOGENOM" id="CLU_647273_0_0_1"/>
<feature type="compositionally biased region" description="Basic residues" evidence="1">
    <location>
        <begin position="164"/>
        <end position="174"/>
    </location>
</feature>
<evidence type="ECO:0000313" key="2">
    <source>
        <dbReference type="EMBL" id="EMF11544.1"/>
    </source>
</evidence>
<accession>M3BW48</accession>